<dbReference type="EMBL" id="CP002480">
    <property type="protein sequence ID" value="ADW67138.1"/>
    <property type="molecule type" value="Genomic_DNA"/>
</dbReference>
<dbReference type="KEGG" id="acm:AciX9_0047"/>
<keyword evidence="1" id="KW-0472">Membrane</keyword>
<proteinExistence type="predicted"/>
<keyword evidence="3" id="KW-1185">Reference proteome</keyword>
<reference evidence="3" key="1">
    <citation type="submission" date="2011-01" db="EMBL/GenBank/DDBJ databases">
        <title>Complete sequence of chromosome of Acidobacterium sp. MP5ACTX9.</title>
        <authorList>
            <consortium name="US DOE Joint Genome Institute"/>
            <person name="Lucas S."/>
            <person name="Copeland A."/>
            <person name="Lapidus A."/>
            <person name="Cheng J.-F."/>
            <person name="Goodwin L."/>
            <person name="Pitluck S."/>
            <person name="Teshima H."/>
            <person name="Detter J.C."/>
            <person name="Han C."/>
            <person name="Tapia R."/>
            <person name="Land M."/>
            <person name="Hauser L."/>
            <person name="Kyrpides N."/>
            <person name="Ivanova N."/>
            <person name="Ovchinnikova G."/>
            <person name="Pagani I."/>
            <person name="Rawat S.R."/>
            <person name="Mannisto M."/>
            <person name="Haggblom M.M."/>
            <person name="Woyke T."/>
        </authorList>
    </citation>
    <scope>NUCLEOTIDE SEQUENCE [LARGE SCALE GENOMIC DNA]</scope>
    <source>
        <strain evidence="3">MP5ACTX9</strain>
    </source>
</reference>
<keyword evidence="1" id="KW-1133">Transmembrane helix</keyword>
<name>E8X478_GRATM</name>
<feature type="transmembrane region" description="Helical" evidence="1">
    <location>
        <begin position="59"/>
        <end position="79"/>
    </location>
</feature>
<keyword evidence="1" id="KW-0812">Transmembrane</keyword>
<evidence type="ECO:0000313" key="2">
    <source>
        <dbReference type="EMBL" id="ADW67138.1"/>
    </source>
</evidence>
<evidence type="ECO:0000313" key="3">
    <source>
        <dbReference type="Proteomes" id="UP000000343"/>
    </source>
</evidence>
<dbReference type="STRING" id="1198114.AciX9_0047"/>
<dbReference type="PaxDb" id="1198114-AciX9_0047"/>
<sequence length="133" mass="15034">MTAGSLTLFILLANKPYGIQEASVVEYTLFEIFLTFAATRSLRRYLFTCPAVRPQIPRLLWRHLGYVITLVIFQAVMLAARPNLSSWWNTPDKKGSTPFEIALFFLCFGIGYAQVLGSRSILERAHQDFSTPG</sequence>
<feature type="transmembrane region" description="Helical" evidence="1">
    <location>
        <begin position="99"/>
        <end position="117"/>
    </location>
</feature>
<accession>E8X478</accession>
<dbReference type="Proteomes" id="UP000000343">
    <property type="component" value="Chromosome"/>
</dbReference>
<dbReference type="HOGENOM" id="CLU_1903752_0_0_0"/>
<evidence type="ECO:0000256" key="1">
    <source>
        <dbReference type="SAM" id="Phobius"/>
    </source>
</evidence>
<gene>
    <name evidence="2" type="ordered locus">AciX9_0047</name>
</gene>
<organism evidence="3">
    <name type="scientific">Granulicella tundricola (strain ATCC BAA-1859 / DSM 23138 / MP5ACTX9)</name>
    <dbReference type="NCBI Taxonomy" id="1198114"/>
    <lineage>
        <taxon>Bacteria</taxon>
        <taxon>Pseudomonadati</taxon>
        <taxon>Acidobacteriota</taxon>
        <taxon>Terriglobia</taxon>
        <taxon>Terriglobales</taxon>
        <taxon>Acidobacteriaceae</taxon>
        <taxon>Granulicella</taxon>
    </lineage>
</organism>
<protein>
    <submittedName>
        <fullName evidence="2">Uncharacterized protein</fullName>
    </submittedName>
</protein>
<dbReference type="AlphaFoldDB" id="E8X478"/>